<dbReference type="GO" id="GO:0046982">
    <property type="term" value="F:protein heterodimerization activity"/>
    <property type="evidence" value="ECO:0007669"/>
    <property type="project" value="InterPro"/>
</dbReference>
<dbReference type="OrthoDB" id="21449at2759"/>
<feature type="region of interest" description="Disordered" evidence="9">
    <location>
        <begin position="431"/>
        <end position="465"/>
    </location>
</feature>
<evidence type="ECO:0000259" key="10">
    <source>
        <dbReference type="PROSITE" id="PS50014"/>
    </source>
</evidence>
<dbReference type="PRINTS" id="PR00503">
    <property type="entry name" value="BROMODOMAIN"/>
</dbReference>
<feature type="compositionally biased region" description="Acidic residues" evidence="9">
    <location>
        <begin position="154"/>
        <end position="163"/>
    </location>
</feature>
<dbReference type="GO" id="GO:0006325">
    <property type="term" value="P:chromatin organization"/>
    <property type="evidence" value="ECO:0007669"/>
    <property type="project" value="UniProtKB-ARBA"/>
</dbReference>
<dbReference type="InterPro" id="IPR001487">
    <property type="entry name" value="Bromodomain"/>
</dbReference>
<dbReference type="PANTHER" id="PTHR47343:SF1">
    <property type="entry name" value="TRANSCRIPTIONAL ACTIVATOR SPT7"/>
    <property type="match status" value="1"/>
</dbReference>
<dbReference type="CDD" id="cd22927">
    <property type="entry name" value="HFD_SPT7"/>
    <property type="match status" value="1"/>
</dbReference>
<dbReference type="InterPro" id="IPR006565">
    <property type="entry name" value="BTP"/>
</dbReference>
<evidence type="ECO:0000256" key="4">
    <source>
        <dbReference type="ARBA" id="ARBA00023117"/>
    </source>
</evidence>
<dbReference type="GeneID" id="30145725"/>
<feature type="region of interest" description="Disordered" evidence="9">
    <location>
        <begin position="495"/>
        <end position="523"/>
    </location>
</feature>
<dbReference type="InterPro" id="IPR036427">
    <property type="entry name" value="Bromodomain-like_sf"/>
</dbReference>
<keyword evidence="12" id="KW-1185">Reference proteome</keyword>
<dbReference type="Proteomes" id="UP000094336">
    <property type="component" value="Unassembled WGS sequence"/>
</dbReference>
<dbReference type="SMART" id="SM00297">
    <property type="entry name" value="BROMO"/>
    <property type="match status" value="1"/>
</dbReference>
<keyword evidence="2" id="KW-0597">Phosphoprotein</keyword>
<dbReference type="GO" id="GO:0005198">
    <property type="term" value="F:structural molecule activity"/>
    <property type="evidence" value="ECO:0007669"/>
    <property type="project" value="TreeGrafter"/>
</dbReference>
<dbReference type="CDD" id="cd05510">
    <property type="entry name" value="Bromo_SPT7_like"/>
    <property type="match status" value="1"/>
</dbReference>
<dbReference type="GO" id="GO:0000124">
    <property type="term" value="C:SAGA complex"/>
    <property type="evidence" value="ECO:0007669"/>
    <property type="project" value="InterPro"/>
</dbReference>
<feature type="region of interest" description="Disordered" evidence="9">
    <location>
        <begin position="141"/>
        <end position="163"/>
    </location>
</feature>
<dbReference type="Pfam" id="PF07524">
    <property type="entry name" value="Bromo_TP"/>
    <property type="match status" value="1"/>
</dbReference>
<keyword evidence="6" id="KW-0539">Nucleus</keyword>
<dbReference type="EMBL" id="KV454427">
    <property type="protein sequence ID" value="ODQ81489.1"/>
    <property type="molecule type" value="Genomic_DNA"/>
</dbReference>
<dbReference type="Pfam" id="PF00439">
    <property type="entry name" value="Bromodomain"/>
    <property type="match status" value="1"/>
</dbReference>
<feature type="domain" description="Bromo" evidence="10">
    <location>
        <begin position="330"/>
        <end position="400"/>
    </location>
</feature>
<evidence type="ECO:0000256" key="5">
    <source>
        <dbReference type="ARBA" id="ARBA00023163"/>
    </source>
</evidence>
<keyword evidence="5" id="KW-0804">Transcription</keyword>
<dbReference type="Gene3D" id="1.10.20.10">
    <property type="entry name" value="Histone, subunit A"/>
    <property type="match status" value="1"/>
</dbReference>
<sequence>MSRLDSFQGNNTRYLYHLSVKLNKVGFFQTYITNSQYQLFNHILEAVQSSGTNFELWEHFINANLSLKIEDDVNEPETGAERETVEYPFAEGTSTPSKIALRIRHLLWEKAVDCYYQEEAQSDDDDCYAILDTVEEIDVQDAVNGTAEPKVRDEEDDYDDDEEEPNDIIIADTAPEYEYNYSQQLVFADEEKKEKPKEGVSGQEELVKKFRNIYHLFDTDKENLAKRRKLEEYDKQLETYDKQSGPQTNGHSHTAPKASINMNLGAANLSLKHLLSSIENNRDKLSLSDAELRSLIFDVRKNRSKWASDDKIGQEELYEAAEKVVMELRGYTEHSTAFLNKVSKREAPNYFQVIKKPMDLNTVLKKLKTFQYKSKAEFVDDVMLIWRNCLTYNSDPTHFLRIHALAMQKKALVLTPLIPDIVIRDRAEVEAEEQNDDHSTPVTTRVLGGQKGHTTKGRKRTSEEEKPIIVAASESATPLPIPGTPVSLSVVAETPAQLEDEEENDLQEEEQGSSLDQKGEDDLELQTWKNITSKARAEYCSQRAELFKDNRIQMDSTALLRYPDQMKCFNEYLHGHEVVSKSHSLLENEEPYLIEYDVTAGIPSFKYLGVSESQAVLLESRLVDQALDAEDTRSDFLPPPGGLNEKVNANITEMQEIKKVCFRISLIRQMQSQQFVHHTQLRPPKTEAIEDSDIDRISKLPNHDRFSHPVQYLALKRSCAKIAMQNGFETTEPFAMDTLTQIAEDYMGNLARTLKMHCETPSIAALGNSEVLLMALMESGIEKPDNLYTYVREKIFKQQTQLKELKEKLSLFLKELLRPGIQDLSETNFQDNSDQFLTGDFTAELGEDFFGFKELGLTAEYNMSGLSLPLHLLHARIHNSYLSQDGSNVKKKYDDLVDLSYPEVMASQVSEQIGLLGPFFEGAAARSKQFMVKQQKKTGEGEALVDGQDYKIMEDEDLPQKQRNSRPRLPPTGKIAGIKKRPVANSFFLVG</sequence>
<evidence type="ECO:0000256" key="9">
    <source>
        <dbReference type="SAM" id="MobiDB-lite"/>
    </source>
</evidence>
<evidence type="ECO:0000256" key="8">
    <source>
        <dbReference type="PROSITE-ProRule" id="PRU00035"/>
    </source>
</evidence>
<dbReference type="GO" id="GO:0046695">
    <property type="term" value="C:SLIK (SAGA-like) complex"/>
    <property type="evidence" value="ECO:0007669"/>
    <property type="project" value="InterPro"/>
</dbReference>
<protein>
    <recommendedName>
        <fullName evidence="7">SAGA complex subunit Spt7</fullName>
    </recommendedName>
</protein>
<dbReference type="SUPFAM" id="SSF47370">
    <property type="entry name" value="Bromodomain"/>
    <property type="match status" value="1"/>
</dbReference>
<dbReference type="STRING" id="984486.A0A1E3QUY3"/>
<gene>
    <name evidence="11" type="ORF">BABINDRAFT_159768</name>
</gene>
<organism evidence="11 12">
    <name type="scientific">Babjeviella inositovora NRRL Y-12698</name>
    <dbReference type="NCBI Taxonomy" id="984486"/>
    <lineage>
        <taxon>Eukaryota</taxon>
        <taxon>Fungi</taxon>
        <taxon>Dikarya</taxon>
        <taxon>Ascomycota</taxon>
        <taxon>Saccharomycotina</taxon>
        <taxon>Pichiomycetes</taxon>
        <taxon>Serinales incertae sedis</taxon>
        <taxon>Babjeviella</taxon>
    </lineage>
</organism>
<dbReference type="AlphaFoldDB" id="A0A1E3QUY3"/>
<evidence type="ECO:0000313" key="11">
    <source>
        <dbReference type="EMBL" id="ODQ81489.1"/>
    </source>
</evidence>
<feature type="region of interest" description="Disordered" evidence="9">
    <location>
        <begin position="941"/>
        <end position="976"/>
    </location>
</feature>
<dbReference type="PROSITE" id="PS50014">
    <property type="entry name" value="BROMODOMAIN_2"/>
    <property type="match status" value="1"/>
</dbReference>
<evidence type="ECO:0000256" key="2">
    <source>
        <dbReference type="ARBA" id="ARBA00022553"/>
    </source>
</evidence>
<dbReference type="FunFam" id="1.20.920.10:FF:000032">
    <property type="entry name" value="Transcriptional activator spt7"/>
    <property type="match status" value="1"/>
</dbReference>
<dbReference type="InterPro" id="IPR009072">
    <property type="entry name" value="Histone-fold"/>
</dbReference>
<evidence type="ECO:0000256" key="7">
    <source>
        <dbReference type="ARBA" id="ARBA00093633"/>
    </source>
</evidence>
<dbReference type="PROSITE" id="PS00633">
    <property type="entry name" value="BROMODOMAIN_1"/>
    <property type="match status" value="1"/>
</dbReference>
<keyword evidence="4 8" id="KW-0103">Bromodomain</keyword>
<reference evidence="12" key="1">
    <citation type="submission" date="2016-05" db="EMBL/GenBank/DDBJ databases">
        <title>Comparative genomics of biotechnologically important yeasts.</title>
        <authorList>
            <consortium name="DOE Joint Genome Institute"/>
            <person name="Riley R."/>
            <person name="Haridas S."/>
            <person name="Wolfe K.H."/>
            <person name="Lopes M.R."/>
            <person name="Hittinger C.T."/>
            <person name="Goker M."/>
            <person name="Salamov A."/>
            <person name="Wisecaver J."/>
            <person name="Long T.M."/>
            <person name="Aerts A.L."/>
            <person name="Barry K."/>
            <person name="Choi C."/>
            <person name="Clum A."/>
            <person name="Coughlan A.Y."/>
            <person name="Deshpande S."/>
            <person name="Douglass A.P."/>
            <person name="Hanson S.J."/>
            <person name="Klenk H.-P."/>
            <person name="Labutti K."/>
            <person name="Lapidus A."/>
            <person name="Lindquist E."/>
            <person name="Lipzen A."/>
            <person name="Meier-Kolthoff J.P."/>
            <person name="Ohm R.A."/>
            <person name="Otillar R.P."/>
            <person name="Pangilinan J."/>
            <person name="Peng Y."/>
            <person name="Rokas A."/>
            <person name="Rosa C.A."/>
            <person name="Scheuner C."/>
            <person name="Sibirny A.A."/>
            <person name="Slot J.C."/>
            <person name="Stielow J.B."/>
            <person name="Sun H."/>
            <person name="Kurtzman C.P."/>
            <person name="Blackwell M."/>
            <person name="Grigoriev I.V."/>
            <person name="Jeffries T.W."/>
        </authorList>
    </citation>
    <scope>NUCLEOTIDE SEQUENCE [LARGE SCALE GENOMIC DNA]</scope>
    <source>
        <strain evidence="12">NRRL Y-12698</strain>
    </source>
</reference>
<dbReference type="Gene3D" id="1.20.920.10">
    <property type="entry name" value="Bromodomain-like"/>
    <property type="match status" value="1"/>
</dbReference>
<accession>A0A1E3QUY3</accession>
<evidence type="ECO:0000256" key="1">
    <source>
        <dbReference type="ARBA" id="ARBA00004123"/>
    </source>
</evidence>
<dbReference type="GO" id="GO:0005634">
    <property type="term" value="C:nucleus"/>
    <property type="evidence" value="ECO:0007669"/>
    <property type="project" value="UniProtKB-SubCell"/>
</dbReference>
<evidence type="ECO:0000256" key="6">
    <source>
        <dbReference type="ARBA" id="ARBA00023242"/>
    </source>
</evidence>
<name>A0A1E3QUY3_9ASCO</name>
<feature type="compositionally biased region" description="Acidic residues" evidence="9">
    <location>
        <begin position="498"/>
        <end position="511"/>
    </location>
</feature>
<dbReference type="PANTHER" id="PTHR47343">
    <property type="entry name" value="TRANSCRIPTIONAL ACTIVATOR SPT7"/>
    <property type="match status" value="1"/>
</dbReference>
<dbReference type="InterPro" id="IPR037782">
    <property type="entry name" value="Spt7"/>
</dbReference>
<evidence type="ECO:0000313" key="12">
    <source>
        <dbReference type="Proteomes" id="UP000094336"/>
    </source>
</evidence>
<dbReference type="GO" id="GO:0006357">
    <property type="term" value="P:regulation of transcription by RNA polymerase II"/>
    <property type="evidence" value="ECO:0007669"/>
    <property type="project" value="UniProtKB-ARBA"/>
</dbReference>
<evidence type="ECO:0000256" key="3">
    <source>
        <dbReference type="ARBA" id="ARBA00023015"/>
    </source>
</evidence>
<dbReference type="InterPro" id="IPR018359">
    <property type="entry name" value="Bromodomain_CS"/>
</dbReference>
<keyword evidence="3" id="KW-0805">Transcription regulation</keyword>
<proteinExistence type="predicted"/>
<comment type="subcellular location">
    <subcellularLocation>
        <location evidence="1">Nucleus</location>
    </subcellularLocation>
</comment>
<dbReference type="RefSeq" id="XP_018986817.1">
    <property type="nucleotide sequence ID" value="XM_019127872.1"/>
</dbReference>